<dbReference type="Pfam" id="PF04357">
    <property type="entry name" value="TamB"/>
    <property type="match status" value="1"/>
</dbReference>
<name>X0XQY0_9ZZZZ</name>
<dbReference type="AlphaFoldDB" id="X0XQY0"/>
<sequence>DIKLNVKDKTLQLDLKGNFIPGENPFSVLLGIPFGDTPMSGSIKGDFNNLNILLPWRGAEGRINYLADISGARLLPQIKGVIDVKGSILPFPRFAHAFRDFSGLVFVENGDFSIRSFQGKFGGGDVKGSGMLKISSKGLEKIDIRGEGKKLSLALLERTRVLADGKLNLIWDKNRFVLNGDLFINQLSWRRELTEKLSFSSSAYQQMQNKPGFFDALDLNIHLRADDNAWVENSLGRIRGKFDLTISGNV</sequence>
<keyword evidence="2" id="KW-0812">Transmembrane</keyword>
<evidence type="ECO:0000256" key="3">
    <source>
        <dbReference type="ARBA" id="ARBA00022989"/>
    </source>
</evidence>
<accession>X0XQY0</accession>
<keyword evidence="3" id="KW-1133">Transmembrane helix</keyword>
<comment type="caution">
    <text evidence="6">The sequence shown here is derived from an EMBL/GenBank/DDBJ whole genome shotgun (WGS) entry which is preliminary data.</text>
</comment>
<feature type="non-terminal residue" evidence="6">
    <location>
        <position position="1"/>
    </location>
</feature>
<comment type="subcellular location">
    <subcellularLocation>
        <location evidence="1">Membrane</location>
        <topology evidence="1">Single-pass membrane protein</topology>
    </subcellularLocation>
</comment>
<protein>
    <recommendedName>
        <fullName evidence="5">Translocation and assembly module TamB C-terminal domain-containing protein</fullName>
    </recommendedName>
</protein>
<keyword evidence="4" id="KW-0472">Membrane</keyword>
<evidence type="ECO:0000256" key="1">
    <source>
        <dbReference type="ARBA" id="ARBA00004167"/>
    </source>
</evidence>
<dbReference type="GO" id="GO:0009306">
    <property type="term" value="P:protein secretion"/>
    <property type="evidence" value="ECO:0007669"/>
    <property type="project" value="InterPro"/>
</dbReference>
<dbReference type="InterPro" id="IPR007452">
    <property type="entry name" value="TamB_C"/>
</dbReference>
<evidence type="ECO:0000256" key="4">
    <source>
        <dbReference type="ARBA" id="ARBA00023136"/>
    </source>
</evidence>
<gene>
    <name evidence="6" type="ORF">S01H1_63872</name>
</gene>
<reference evidence="6" key="1">
    <citation type="journal article" date="2014" name="Front. Microbiol.">
        <title>High frequency of phylogenetically diverse reductive dehalogenase-homologous genes in deep subseafloor sedimentary metagenomes.</title>
        <authorList>
            <person name="Kawai M."/>
            <person name="Futagami T."/>
            <person name="Toyoda A."/>
            <person name="Takaki Y."/>
            <person name="Nishi S."/>
            <person name="Hori S."/>
            <person name="Arai W."/>
            <person name="Tsubouchi T."/>
            <person name="Morono Y."/>
            <person name="Uchiyama I."/>
            <person name="Ito T."/>
            <person name="Fujiyama A."/>
            <person name="Inagaki F."/>
            <person name="Takami H."/>
        </authorList>
    </citation>
    <scope>NUCLEOTIDE SEQUENCE</scope>
    <source>
        <strain evidence="6">Expedition CK06-06</strain>
    </source>
</reference>
<organism evidence="6">
    <name type="scientific">marine sediment metagenome</name>
    <dbReference type="NCBI Taxonomy" id="412755"/>
    <lineage>
        <taxon>unclassified sequences</taxon>
        <taxon>metagenomes</taxon>
        <taxon>ecological metagenomes</taxon>
    </lineage>
</organism>
<proteinExistence type="predicted"/>
<dbReference type="EMBL" id="BARS01042063">
    <property type="protein sequence ID" value="GAG39048.1"/>
    <property type="molecule type" value="Genomic_DNA"/>
</dbReference>
<evidence type="ECO:0000313" key="6">
    <source>
        <dbReference type="EMBL" id="GAG39048.1"/>
    </source>
</evidence>
<feature type="domain" description="Translocation and assembly module TamB C-terminal" evidence="5">
    <location>
        <begin position="117"/>
        <end position="249"/>
    </location>
</feature>
<evidence type="ECO:0000259" key="5">
    <source>
        <dbReference type="Pfam" id="PF04357"/>
    </source>
</evidence>
<dbReference type="GO" id="GO:0005886">
    <property type="term" value="C:plasma membrane"/>
    <property type="evidence" value="ECO:0007669"/>
    <property type="project" value="InterPro"/>
</dbReference>
<evidence type="ECO:0000256" key="2">
    <source>
        <dbReference type="ARBA" id="ARBA00022692"/>
    </source>
</evidence>